<comment type="caution">
    <text evidence="2">The sequence shown here is derived from an EMBL/GenBank/DDBJ whole genome shotgun (WGS) entry which is preliminary data.</text>
</comment>
<keyword evidence="3" id="KW-1185">Reference proteome</keyword>
<sequence length="172" mass="18505">MKKPFLLPSLRTAAHATGLAAWQTGRLFRKTAQNALDAAQEVLRAEVQKGNIQLVADFLSNKAVPAVKALLLERMAARMLLRLGLRGALATNVIGWILPFALEALVRAGNKTGFFDKVKANATVAEALQRLDELKQTAWKTIAPDAATSAELLADEPPLQAPPNTTPTTMPT</sequence>
<dbReference type="AlphaFoldDB" id="A0A243WHJ2"/>
<dbReference type="EMBL" id="MTSE01000003">
    <property type="protein sequence ID" value="OUJ74947.1"/>
    <property type="molecule type" value="Genomic_DNA"/>
</dbReference>
<gene>
    <name evidence="2" type="ORF">BXP70_09380</name>
</gene>
<dbReference type="RefSeq" id="WP_086593757.1">
    <property type="nucleotide sequence ID" value="NZ_MTSE01000003.1"/>
</dbReference>
<name>A0A243WHJ2_9BACT</name>
<protein>
    <submittedName>
        <fullName evidence="2">Uncharacterized protein</fullName>
    </submittedName>
</protein>
<evidence type="ECO:0000313" key="2">
    <source>
        <dbReference type="EMBL" id="OUJ74947.1"/>
    </source>
</evidence>
<proteinExistence type="predicted"/>
<reference evidence="2 3" key="1">
    <citation type="submission" date="2017-01" db="EMBL/GenBank/DDBJ databases">
        <title>A new Hymenobacter.</title>
        <authorList>
            <person name="Liang Y."/>
            <person name="Feng F."/>
        </authorList>
    </citation>
    <scope>NUCLEOTIDE SEQUENCE [LARGE SCALE GENOMIC DNA]</scope>
    <source>
        <strain evidence="2">MIMBbqt21</strain>
    </source>
</reference>
<evidence type="ECO:0000256" key="1">
    <source>
        <dbReference type="SAM" id="MobiDB-lite"/>
    </source>
</evidence>
<accession>A0A243WHJ2</accession>
<evidence type="ECO:0000313" key="3">
    <source>
        <dbReference type="Proteomes" id="UP000194873"/>
    </source>
</evidence>
<feature type="region of interest" description="Disordered" evidence="1">
    <location>
        <begin position="152"/>
        <end position="172"/>
    </location>
</feature>
<dbReference type="OrthoDB" id="880094at2"/>
<organism evidence="2 3">
    <name type="scientific">Hymenobacter crusticola</name>
    <dbReference type="NCBI Taxonomy" id="1770526"/>
    <lineage>
        <taxon>Bacteria</taxon>
        <taxon>Pseudomonadati</taxon>
        <taxon>Bacteroidota</taxon>
        <taxon>Cytophagia</taxon>
        <taxon>Cytophagales</taxon>
        <taxon>Hymenobacteraceae</taxon>
        <taxon>Hymenobacter</taxon>
    </lineage>
</organism>
<dbReference type="Proteomes" id="UP000194873">
    <property type="component" value="Unassembled WGS sequence"/>
</dbReference>